<sequence length="79" mass="9026">PAFSLEDWLATEWLRTVKTGNCTAPPLPLSHCSLFGSPHPGVTIPCLCAKDSSYMGKRLEQQPMYPQYTYYYPHYLQTK</sequence>
<organism evidence="1 2">
    <name type="scientific">Scophthalmus maximus</name>
    <name type="common">Turbot</name>
    <name type="synonym">Psetta maxima</name>
    <dbReference type="NCBI Taxonomy" id="52904"/>
    <lineage>
        <taxon>Eukaryota</taxon>
        <taxon>Metazoa</taxon>
        <taxon>Chordata</taxon>
        <taxon>Craniata</taxon>
        <taxon>Vertebrata</taxon>
        <taxon>Euteleostomi</taxon>
        <taxon>Actinopterygii</taxon>
        <taxon>Neopterygii</taxon>
        <taxon>Teleostei</taxon>
        <taxon>Neoteleostei</taxon>
        <taxon>Acanthomorphata</taxon>
        <taxon>Carangaria</taxon>
        <taxon>Pleuronectiformes</taxon>
        <taxon>Pleuronectoidei</taxon>
        <taxon>Scophthalmidae</taxon>
        <taxon>Scophthalmus</taxon>
    </lineage>
</organism>
<accession>A0A2U9CXD8</accession>
<protein>
    <submittedName>
        <fullName evidence="1">Uncharacterized protein</fullName>
    </submittedName>
</protein>
<reference evidence="1 2" key="1">
    <citation type="submission" date="2017-12" db="EMBL/GenBank/DDBJ databases">
        <title>Integrating genomic resources of turbot (Scophthalmus maximus) in depth evaluation of genetic and physical mapping variation across individuals.</title>
        <authorList>
            <person name="Martinez P."/>
        </authorList>
    </citation>
    <scope>NUCLEOTIDE SEQUENCE [LARGE SCALE GENOMIC DNA]</scope>
</reference>
<evidence type="ECO:0000313" key="2">
    <source>
        <dbReference type="Proteomes" id="UP000246464"/>
    </source>
</evidence>
<proteinExistence type="predicted"/>
<name>A0A2U9CXD8_SCOMX</name>
<dbReference type="EMBL" id="CP026264">
    <property type="protein sequence ID" value="AWP21355.1"/>
    <property type="molecule type" value="Genomic_DNA"/>
</dbReference>
<feature type="non-terminal residue" evidence="1">
    <location>
        <position position="1"/>
    </location>
</feature>
<keyword evidence="2" id="KW-1185">Reference proteome</keyword>
<evidence type="ECO:0000313" key="1">
    <source>
        <dbReference type="EMBL" id="AWP21355.1"/>
    </source>
</evidence>
<dbReference type="Proteomes" id="UP000246464">
    <property type="component" value="Chromosome 22"/>
</dbReference>
<gene>
    <name evidence="1" type="ORF">SMAX5B_015595</name>
</gene>
<dbReference type="AlphaFoldDB" id="A0A2U9CXD8"/>
<feature type="non-terminal residue" evidence="1">
    <location>
        <position position="79"/>
    </location>
</feature>